<dbReference type="EMBL" id="JAMQOM010000027">
    <property type="protein sequence ID" value="MDS0223822.1"/>
    <property type="molecule type" value="Genomic_DNA"/>
</dbReference>
<dbReference type="Proteomes" id="UP001253439">
    <property type="component" value="Unassembled WGS sequence"/>
</dbReference>
<evidence type="ECO:0000313" key="2">
    <source>
        <dbReference type="EMBL" id="MDS0223822.1"/>
    </source>
</evidence>
<dbReference type="RefSeq" id="WP_310898300.1">
    <property type="nucleotide sequence ID" value="NZ_JAMQOM010000027.1"/>
</dbReference>
<dbReference type="PROSITE" id="PS51318">
    <property type="entry name" value="TAT"/>
    <property type="match status" value="1"/>
</dbReference>
<dbReference type="InterPro" id="IPR019546">
    <property type="entry name" value="TAT_signal_bac_arc"/>
</dbReference>
<reference evidence="2 3" key="1">
    <citation type="submission" date="2022-06" db="EMBL/GenBank/DDBJ databases">
        <title>Haloarcula sp. a new haloarchaeum isolate from saline soil.</title>
        <authorList>
            <person name="Strakova D."/>
            <person name="Galisteo C."/>
            <person name="Sanchez-Porro C."/>
            <person name="Ventosa A."/>
        </authorList>
    </citation>
    <scope>NUCLEOTIDE SEQUENCE [LARGE SCALE GENOMIC DNA]</scope>
    <source>
        <strain evidence="2 3">S1AR25-5A</strain>
    </source>
</reference>
<name>A0AAE4JIJ6_9EURY</name>
<dbReference type="AlphaFoldDB" id="A0AAE4JIJ6"/>
<dbReference type="NCBIfam" id="TIGR01409">
    <property type="entry name" value="TAT_signal_seq"/>
    <property type="match status" value="1"/>
</dbReference>
<organism evidence="2 3">
    <name type="scientific">Haloarcula terrestris</name>
    <dbReference type="NCBI Taxonomy" id="2950533"/>
    <lineage>
        <taxon>Archaea</taxon>
        <taxon>Methanobacteriati</taxon>
        <taxon>Methanobacteriota</taxon>
        <taxon>Stenosarchaea group</taxon>
        <taxon>Halobacteria</taxon>
        <taxon>Halobacteriales</taxon>
        <taxon>Haloarculaceae</taxon>
        <taxon>Haloarcula</taxon>
    </lineage>
</organism>
<accession>A0AAE4JIJ6</accession>
<dbReference type="Pfam" id="PF10518">
    <property type="entry name" value="TAT_signal"/>
    <property type="match status" value="1"/>
</dbReference>
<feature type="region of interest" description="Disordered" evidence="1">
    <location>
        <begin position="21"/>
        <end position="52"/>
    </location>
</feature>
<sequence length="65" mass="6703">MSDPSRRQFLGAAAAAALAGLPQSASAETPDPRSVIEEQSVRDDGNYSITDCGAVPGNLNKVTVE</sequence>
<feature type="non-terminal residue" evidence="2">
    <location>
        <position position="65"/>
    </location>
</feature>
<dbReference type="InterPro" id="IPR006311">
    <property type="entry name" value="TAT_signal"/>
</dbReference>
<protein>
    <submittedName>
        <fullName evidence="2">Twin-arginine translocation signal domain-containing protein</fullName>
    </submittedName>
</protein>
<gene>
    <name evidence="2" type="ORF">NDI54_21060</name>
</gene>
<evidence type="ECO:0000256" key="1">
    <source>
        <dbReference type="SAM" id="MobiDB-lite"/>
    </source>
</evidence>
<proteinExistence type="predicted"/>
<comment type="caution">
    <text evidence="2">The sequence shown here is derived from an EMBL/GenBank/DDBJ whole genome shotgun (WGS) entry which is preliminary data.</text>
</comment>
<feature type="compositionally biased region" description="Basic and acidic residues" evidence="1">
    <location>
        <begin position="30"/>
        <end position="45"/>
    </location>
</feature>
<evidence type="ECO:0000313" key="3">
    <source>
        <dbReference type="Proteomes" id="UP001253439"/>
    </source>
</evidence>
<keyword evidence="3" id="KW-1185">Reference proteome</keyword>